<comment type="caution">
    <text evidence="2">The sequence shown here is derived from an EMBL/GenBank/DDBJ whole genome shotgun (WGS) entry which is preliminary data.</text>
</comment>
<organism evidence="2 3">
    <name type="scientific">Neoroseomonas alkaliterrae</name>
    <dbReference type="NCBI Taxonomy" id="1452450"/>
    <lineage>
        <taxon>Bacteria</taxon>
        <taxon>Pseudomonadati</taxon>
        <taxon>Pseudomonadota</taxon>
        <taxon>Alphaproteobacteria</taxon>
        <taxon>Acetobacterales</taxon>
        <taxon>Acetobacteraceae</taxon>
        <taxon>Neoroseomonas</taxon>
    </lineage>
</organism>
<dbReference type="Proteomes" id="UP000562254">
    <property type="component" value="Unassembled WGS sequence"/>
</dbReference>
<name>A0A840Y0K8_9PROT</name>
<keyword evidence="3" id="KW-1185">Reference proteome</keyword>
<gene>
    <name evidence="2" type="ORF">FHS88_001686</name>
</gene>
<evidence type="ECO:0000256" key="1">
    <source>
        <dbReference type="SAM" id="SignalP"/>
    </source>
</evidence>
<accession>A0A840Y0K8</accession>
<keyword evidence="1" id="KW-0732">Signal</keyword>
<reference evidence="2 3" key="1">
    <citation type="submission" date="2020-08" db="EMBL/GenBank/DDBJ databases">
        <title>Genomic Encyclopedia of Type Strains, Phase IV (KMG-IV): sequencing the most valuable type-strain genomes for metagenomic binning, comparative biology and taxonomic classification.</title>
        <authorList>
            <person name="Goeker M."/>
        </authorList>
    </citation>
    <scope>NUCLEOTIDE SEQUENCE [LARGE SCALE GENOMIC DNA]</scope>
    <source>
        <strain evidence="2 3">DSM 25895</strain>
    </source>
</reference>
<sequence>MIPRSPLPLLLALLPAVAFGQAKPPPLGAPAGPAAVAPAPPAGAMRRHVDQAGFSIAVPDGWRVAAGGAAEVAVLGPREEAVALVRARVARGPLAAWLARDWPGTEAQVAEARAIRVEAQGADVARGVFLVRDRAGVVRRAVVLAVRRGEVATLFVAAAPEGTGGAEWQRLFAVLDSFRLGGAEGGQPGPRAAAALPLARWTDPNEAAFSLDLPAGWRAEGGLLRHGTSPRTAVRAVSPDGRSVIFIGDPALPRFILPSPVLDNLGYREGMSYPGGTDVIMRFRHALEIGPELLQRRLGPLQVTGRRDRPDMAAFRAQRQPVMEGSRAHVTMGEADIRLADGRIGLLNVSTSGYVVPGLGGGWAVEDFYGFAGPAPEAAVLGVTLARVMGSFAVNPRWFAIERRMQAQDAARWMAYFRDSSARQQAMLEERWESGRQRHEAMQDILGGTVRLTDPRTGERFQAPQGSRFYYREADPLRPGIVGTEVDANPLPQLDMRRLLQEGLDIPYR</sequence>
<evidence type="ECO:0008006" key="4">
    <source>
        <dbReference type="Google" id="ProtNLM"/>
    </source>
</evidence>
<protein>
    <recommendedName>
        <fullName evidence="4">DUF1795 domain-containing protein</fullName>
    </recommendedName>
</protein>
<dbReference type="AlphaFoldDB" id="A0A840Y0K8"/>
<proteinExistence type="predicted"/>
<evidence type="ECO:0000313" key="3">
    <source>
        <dbReference type="Proteomes" id="UP000562254"/>
    </source>
</evidence>
<dbReference type="RefSeq" id="WP_184483514.1">
    <property type="nucleotide sequence ID" value="NZ_JACIJE010000004.1"/>
</dbReference>
<feature type="signal peptide" evidence="1">
    <location>
        <begin position="1"/>
        <end position="20"/>
    </location>
</feature>
<evidence type="ECO:0000313" key="2">
    <source>
        <dbReference type="EMBL" id="MBB5689561.1"/>
    </source>
</evidence>
<dbReference type="EMBL" id="JACIJE010000004">
    <property type="protein sequence ID" value="MBB5689561.1"/>
    <property type="molecule type" value="Genomic_DNA"/>
</dbReference>
<feature type="chain" id="PRO_5032522566" description="DUF1795 domain-containing protein" evidence="1">
    <location>
        <begin position="21"/>
        <end position="509"/>
    </location>
</feature>